<feature type="transmembrane region" description="Helical" evidence="1">
    <location>
        <begin position="6"/>
        <end position="28"/>
    </location>
</feature>
<dbReference type="EMBL" id="JAGQHR010000334">
    <property type="protein sequence ID" value="MCA9728250.1"/>
    <property type="molecule type" value="Genomic_DNA"/>
</dbReference>
<evidence type="ECO:0000256" key="1">
    <source>
        <dbReference type="SAM" id="Phobius"/>
    </source>
</evidence>
<organism evidence="2 3">
    <name type="scientific">Eiseniibacteriota bacterium</name>
    <dbReference type="NCBI Taxonomy" id="2212470"/>
    <lineage>
        <taxon>Bacteria</taxon>
        <taxon>Candidatus Eiseniibacteriota</taxon>
    </lineage>
</organism>
<dbReference type="AlphaFoldDB" id="A0A956LYS4"/>
<dbReference type="Proteomes" id="UP000697710">
    <property type="component" value="Unassembled WGS sequence"/>
</dbReference>
<feature type="transmembrane region" description="Helical" evidence="1">
    <location>
        <begin position="118"/>
        <end position="144"/>
    </location>
</feature>
<accession>A0A956LYS4</accession>
<reference evidence="2" key="1">
    <citation type="submission" date="2020-04" db="EMBL/GenBank/DDBJ databases">
        <authorList>
            <person name="Zhang T."/>
        </authorList>
    </citation>
    <scope>NUCLEOTIDE SEQUENCE</scope>
    <source>
        <strain evidence="2">HKST-UBA01</strain>
    </source>
</reference>
<name>A0A956LYS4_UNCEI</name>
<keyword evidence="1" id="KW-0472">Membrane</keyword>
<proteinExistence type="predicted"/>
<feature type="transmembrane region" description="Helical" evidence="1">
    <location>
        <begin position="206"/>
        <end position="230"/>
    </location>
</feature>
<feature type="transmembrane region" description="Helical" evidence="1">
    <location>
        <begin position="164"/>
        <end position="185"/>
    </location>
</feature>
<comment type="caution">
    <text evidence="2">The sequence shown here is derived from an EMBL/GenBank/DDBJ whole genome shotgun (WGS) entry which is preliminary data.</text>
</comment>
<protein>
    <submittedName>
        <fullName evidence="2">Uncharacterized protein</fullName>
    </submittedName>
</protein>
<evidence type="ECO:0000313" key="2">
    <source>
        <dbReference type="EMBL" id="MCA9728250.1"/>
    </source>
</evidence>
<reference evidence="2" key="2">
    <citation type="journal article" date="2021" name="Microbiome">
        <title>Successional dynamics and alternative stable states in a saline activated sludge microbial community over 9 years.</title>
        <authorList>
            <person name="Wang Y."/>
            <person name="Ye J."/>
            <person name="Ju F."/>
            <person name="Liu L."/>
            <person name="Boyd J.A."/>
            <person name="Deng Y."/>
            <person name="Parks D.H."/>
            <person name="Jiang X."/>
            <person name="Yin X."/>
            <person name="Woodcroft B.J."/>
            <person name="Tyson G.W."/>
            <person name="Hugenholtz P."/>
            <person name="Polz M.F."/>
            <person name="Zhang T."/>
        </authorList>
    </citation>
    <scope>NUCLEOTIDE SEQUENCE</scope>
    <source>
        <strain evidence="2">HKST-UBA01</strain>
    </source>
</reference>
<keyword evidence="1" id="KW-0812">Transmembrane</keyword>
<sequence length="239" mass="25945">MAGPRVYGYLIAAAVIGTATALAGVPWITPVVQTGLCFPVLWRDLERSDLGGAVRHMTFWALVVSICTVEVAIHAHSAAAEAIPRGEAYRIEMFHYIETGDGAEDDPHLFLPQHASHFGATLLASVVTAGLGGLFLGSILLGYMNYYVGSLVLMGAHPLIGSLFGWPIWSVFRVVGFIVGAIAMAHLFHARVLRRSGWDGPGFRQLLLWAVTLAFTDIVLKAFLAAPWRINLLERALLR</sequence>
<evidence type="ECO:0000313" key="3">
    <source>
        <dbReference type="Proteomes" id="UP000697710"/>
    </source>
</evidence>
<keyword evidence="1" id="KW-1133">Transmembrane helix</keyword>
<gene>
    <name evidence="2" type="ORF">KC729_11245</name>
</gene>